<gene>
    <name evidence="2" type="ORF">GTP77_14540</name>
</gene>
<dbReference type="InterPro" id="IPR006698">
    <property type="entry name" value="UPF0229"/>
</dbReference>
<dbReference type="AlphaFoldDB" id="A0A7X4HE73"/>
<evidence type="ECO:0000313" key="2">
    <source>
        <dbReference type="EMBL" id="MYN08555.1"/>
    </source>
</evidence>
<evidence type="ECO:0000313" key="3">
    <source>
        <dbReference type="Proteomes" id="UP000450676"/>
    </source>
</evidence>
<dbReference type="SUPFAM" id="SSF53300">
    <property type="entry name" value="vWA-like"/>
    <property type="match status" value="1"/>
</dbReference>
<dbReference type="PANTHER" id="PTHR30510:SF2">
    <property type="entry name" value="UPF0229 PROTEIN YEAH"/>
    <property type="match status" value="1"/>
</dbReference>
<reference evidence="2 3" key="1">
    <citation type="submission" date="2019-12" db="EMBL/GenBank/DDBJ databases">
        <title>Novel species isolated from a subtropical stream in China.</title>
        <authorList>
            <person name="Lu H."/>
        </authorList>
    </citation>
    <scope>NUCLEOTIDE SEQUENCE [LARGE SCALE GENOMIC DNA]</scope>
    <source>
        <strain evidence="2 3">FT127W</strain>
    </source>
</reference>
<comment type="caution">
    <text evidence="2">The sequence shown here is derived from an EMBL/GenBank/DDBJ whole genome shotgun (WGS) entry which is preliminary data.</text>
</comment>
<keyword evidence="3" id="KW-1185">Reference proteome</keyword>
<sequence>MADQSRWYELFSRGERDWLRHNQKVRQAVLAYVPQFLECPDLISGDPRRPVRVPLHLLEHARFRLADAPDGGSGAGHGPGRPGDMLRAGREPACAGSAESLAGDDGVRMQLEFTAGDITDWLWEELELPLLAPETGPGKEPANMRSGWNRQGALSQLDRRRTAMQAVKRRAAQTTRPSPAPGLAYINDDLRFRQQQPRRHAASKAVVLFALDVSASMTLPERKLAKTFFHFTLHGLRRRYQDVAVRFLAHATRAWEFSEQEFFQISGEGGTQASCLFQLAHDILRADYGGGHHNAYLFYASDGENYREDRAAASTALAALAPSLNFMGYAETVVGASRANAAQGSELQRLFAARQHAGDAAAICTLAQPDDAWNAIRSFFGHGAARK</sequence>
<organism evidence="2 3">
    <name type="scientific">Pseudoduganella aquatica</name>
    <dbReference type="NCBI Taxonomy" id="2660641"/>
    <lineage>
        <taxon>Bacteria</taxon>
        <taxon>Pseudomonadati</taxon>
        <taxon>Pseudomonadota</taxon>
        <taxon>Betaproteobacteria</taxon>
        <taxon>Burkholderiales</taxon>
        <taxon>Oxalobacteraceae</taxon>
        <taxon>Telluria group</taxon>
        <taxon>Pseudoduganella</taxon>
    </lineage>
</organism>
<dbReference type="Pfam" id="PF04285">
    <property type="entry name" value="DUF444"/>
    <property type="match status" value="2"/>
</dbReference>
<proteinExistence type="predicted"/>
<dbReference type="Proteomes" id="UP000450676">
    <property type="component" value="Unassembled WGS sequence"/>
</dbReference>
<protein>
    <submittedName>
        <fullName evidence="2">DUF444 family protein</fullName>
    </submittedName>
</protein>
<accession>A0A7X4HE73</accession>
<dbReference type="EMBL" id="WWCU01000015">
    <property type="protein sequence ID" value="MYN08555.1"/>
    <property type="molecule type" value="Genomic_DNA"/>
</dbReference>
<feature type="compositionally biased region" description="Gly residues" evidence="1">
    <location>
        <begin position="71"/>
        <end position="81"/>
    </location>
</feature>
<dbReference type="InterPro" id="IPR036465">
    <property type="entry name" value="vWFA_dom_sf"/>
</dbReference>
<dbReference type="RefSeq" id="WP_161072878.1">
    <property type="nucleotide sequence ID" value="NZ_CP086370.1"/>
</dbReference>
<name>A0A7X4HE73_9BURK</name>
<feature type="region of interest" description="Disordered" evidence="1">
    <location>
        <begin position="67"/>
        <end position="99"/>
    </location>
</feature>
<evidence type="ECO:0000256" key="1">
    <source>
        <dbReference type="SAM" id="MobiDB-lite"/>
    </source>
</evidence>
<dbReference type="PANTHER" id="PTHR30510">
    <property type="entry name" value="UPF0229 PROTEIN YEAH"/>
    <property type="match status" value="1"/>
</dbReference>